<dbReference type="Proteomes" id="UP000196005">
    <property type="component" value="Chromosome"/>
</dbReference>
<dbReference type="AlphaFoldDB" id="A0A1Y0HGM6"/>
<dbReference type="EMBL" id="CP021416">
    <property type="protein sequence ID" value="ARU47208.1"/>
    <property type="molecule type" value="Genomic_DNA"/>
</dbReference>
<keyword evidence="2" id="KW-1185">Reference proteome</keyword>
<protein>
    <recommendedName>
        <fullName evidence="3">Lipoprotein</fullName>
    </recommendedName>
</protein>
<dbReference type="OrthoDB" id="5339205at2"/>
<evidence type="ECO:0008006" key="3">
    <source>
        <dbReference type="Google" id="ProtNLM"/>
    </source>
</evidence>
<reference evidence="2" key="1">
    <citation type="submission" date="2017-05" db="EMBL/GenBank/DDBJ databases">
        <title>Dechlorination kinetics govern the competition between two new strains of the genus Sulfurospirillum.</title>
        <authorList>
            <person name="Buttet G.F."/>
            <person name="Murray A.M."/>
            <person name="Goris T."/>
            <person name="Burion M."/>
            <person name="Lin B."/>
            <person name="Rolle M."/>
            <person name="Maillard J."/>
        </authorList>
    </citation>
    <scope>NUCLEOTIDE SEQUENCE [LARGE SCALE GENOMIC DNA]</scope>
    <source>
        <strain evidence="2">SL2-1</strain>
    </source>
</reference>
<dbReference type="RefSeq" id="WP_087437336.1">
    <property type="nucleotide sequence ID" value="NZ_CP021416.1"/>
</dbReference>
<proteinExistence type="predicted"/>
<sequence length="224" mass="26144">MLRYVITCLIVLCFLGGCGSKDEKNNNQVIGENSVDKIYQDVIKEDILKNTKDPKAYQAFSWKLLKSSEVVTKRLGKRAVFVDHAYQEKNIYGGLIQRDNIYFIGDSKPSLIIDFDMKKVFEEFLFSQSMRDIFSQTIWNFEILQAQYPKRFTDAVAKENIKDFIYSIHHYSKADQESLIQAITNANNPMFIAKNMAIFLTMRSFPELMEELLFDEITYQGKYK</sequence>
<gene>
    <name evidence="1" type="ORF">Sdiek1_0019</name>
</gene>
<evidence type="ECO:0000313" key="1">
    <source>
        <dbReference type="EMBL" id="ARU47208.1"/>
    </source>
</evidence>
<accession>A0A1Y0HGM6</accession>
<organism evidence="1 2">
    <name type="scientific">Sulfurospirillum diekertiae</name>
    <dbReference type="NCBI Taxonomy" id="1854492"/>
    <lineage>
        <taxon>Bacteria</taxon>
        <taxon>Pseudomonadati</taxon>
        <taxon>Campylobacterota</taxon>
        <taxon>Epsilonproteobacteria</taxon>
        <taxon>Campylobacterales</taxon>
        <taxon>Sulfurospirillaceae</taxon>
        <taxon>Sulfurospirillum</taxon>
    </lineage>
</organism>
<evidence type="ECO:0000313" key="2">
    <source>
        <dbReference type="Proteomes" id="UP000196005"/>
    </source>
</evidence>
<name>A0A1Y0HGM6_9BACT</name>
<dbReference type="KEGG" id="suls:Sdiek1_0019"/>
<dbReference type="PROSITE" id="PS51257">
    <property type="entry name" value="PROKAR_LIPOPROTEIN"/>
    <property type="match status" value="1"/>
</dbReference>